<dbReference type="CDD" id="cd02009">
    <property type="entry name" value="TPP_SHCHC_synthase"/>
    <property type="match status" value="1"/>
</dbReference>
<dbReference type="STRING" id="1610493.RPIT_02585"/>
<dbReference type="SUPFAM" id="SSF52518">
    <property type="entry name" value="Thiamin diphosphate-binding fold (THDP-binding)"/>
    <property type="match status" value="2"/>
</dbReference>
<sequence length="509" mass="52388">MSSIEMGAAIVDALVGVGVRDVVLAPGSRSAPLALAVDRAAADHRVRLHVRIDERVAGFTALGLAKAGQQPVAVVTTSGTAVANLAPAAMEARASGVPLVLITADRPAHLVGTGANQVADQVGAFGASALGVVRLSSESGDAAAWAAGVHRAVTLASGKLSGEPGPVQLNVEFAPPLVGPLPAAVQRVLDVHAESGPTQPHVLEHPARTVVLAGDATPQVGAEARALAELTRSPLLAEPSSNARAGECAIAAYREVLAELAPEIERVVVFGHPTLSRPVVSLLSRDDVELVVVTDRATWPDPGHRATLVARAVEIPTQDDGWLDRWQRADVRRSNGPQQFIADEVVSCAGPDTNLVFGSSSIIRAADLSPVAPRPPLVYANRGVAGIDGTVSTAVGIGLATGRPTTVLLGDLTAQHDLGGWVKPTLEPWPDLRVVVADDDGGSIFHGLEQGAPEFDGSFERVFGTPQGLDLVAVASALGWTAVRVQDRGGLVKALSSDADFVVVSVPRG</sequence>
<dbReference type="AlphaFoldDB" id="A0A1Q2CCN2"/>
<dbReference type="PANTHER" id="PTHR42916:SF1">
    <property type="entry name" value="PROTEIN PHYLLO, CHLOROPLASTIC"/>
    <property type="match status" value="1"/>
</dbReference>
<dbReference type="UniPathway" id="UPA01057">
    <property type="reaction ID" value="UER00164"/>
</dbReference>
<dbReference type="InterPro" id="IPR004433">
    <property type="entry name" value="MenaQ_synth_MenD"/>
</dbReference>
<comment type="cofactor">
    <cofactor evidence="6">
        <name>Mg(2+)</name>
        <dbReference type="ChEBI" id="CHEBI:18420"/>
    </cofactor>
    <cofactor evidence="6">
        <name>Mn(2+)</name>
        <dbReference type="ChEBI" id="CHEBI:29035"/>
    </cofactor>
</comment>
<dbReference type="UniPathway" id="UPA00079"/>
<dbReference type="EMBL" id="CP019605">
    <property type="protein sequence ID" value="AQP43840.1"/>
    <property type="molecule type" value="Genomic_DNA"/>
</dbReference>
<dbReference type="EC" id="2.2.1.9" evidence="6"/>
<protein>
    <recommendedName>
        <fullName evidence="6">2-succinyl-5-enolpyruvyl-6-hydroxy-3-cyclohexene-1-carboxylate synthase</fullName>
        <shortName evidence="6">SEPHCHC synthase</shortName>
        <ecNumber evidence="6">2.2.1.9</ecNumber>
    </recommendedName>
    <alternativeName>
        <fullName evidence="6">Menaquinone biosynthesis protein MenD</fullName>
    </alternativeName>
</protein>
<keyword evidence="5 6" id="KW-0464">Manganese</keyword>
<proteinExistence type="inferred from homology"/>
<reference evidence="7 8" key="1">
    <citation type="journal article" date="2016" name="Int. J. Syst. Evol. Microbiol.">
        <title>Tessaracoccus flavus sp. nov., isolated from the drainage system of a lindane-producing factory.</title>
        <authorList>
            <person name="Kumari R."/>
            <person name="Singh P."/>
            <person name="Schumann P."/>
            <person name="Lal R."/>
        </authorList>
    </citation>
    <scope>NUCLEOTIDE SEQUENCE [LARGE SCALE GENOMIC DNA]</scope>
    <source>
        <strain evidence="7 8">RP1T</strain>
    </source>
</reference>
<dbReference type="NCBIfam" id="TIGR00173">
    <property type="entry name" value="menD"/>
    <property type="match status" value="1"/>
</dbReference>
<dbReference type="GO" id="GO:0000287">
    <property type="term" value="F:magnesium ion binding"/>
    <property type="evidence" value="ECO:0007669"/>
    <property type="project" value="UniProtKB-UniRule"/>
</dbReference>
<dbReference type="InterPro" id="IPR029061">
    <property type="entry name" value="THDP-binding"/>
</dbReference>
<keyword evidence="6" id="KW-0474">Menaquinone biosynthesis</keyword>
<comment type="function">
    <text evidence="6">Catalyzes the thiamine diphosphate-dependent decarboxylation of 2-oxoglutarate and the subsequent addition of the resulting succinic semialdehyde-thiamine pyrophosphate anion to isochorismate to yield 2-succinyl-5-enolpyruvyl-6-hydroxy-3-cyclohexene-1-carboxylate (SEPHCHC).</text>
</comment>
<comment type="cofactor">
    <cofactor evidence="6">
        <name>thiamine diphosphate</name>
        <dbReference type="ChEBI" id="CHEBI:58937"/>
    </cofactor>
    <text evidence="6">Binds 1 thiamine pyrophosphate per subunit.</text>
</comment>
<keyword evidence="1 6" id="KW-0808">Transferase</keyword>
<keyword evidence="2 6" id="KW-0479">Metal-binding</keyword>
<comment type="pathway">
    <text evidence="6">Quinol/quinone metabolism; menaquinone biosynthesis.</text>
</comment>
<name>A0A1Q2CCN2_9ACTN</name>
<keyword evidence="8" id="KW-1185">Reference proteome</keyword>
<dbReference type="OrthoDB" id="9791859at2"/>
<dbReference type="GO" id="GO:0070204">
    <property type="term" value="F:2-succinyl-5-enolpyruvyl-6-hydroxy-3-cyclohexene-1-carboxylic-acid synthase activity"/>
    <property type="evidence" value="ECO:0007669"/>
    <property type="project" value="UniProtKB-UniRule"/>
</dbReference>
<comment type="pathway">
    <text evidence="6">Quinol/quinone metabolism; 1,4-dihydroxy-2-naphthoate biosynthesis; 1,4-dihydroxy-2-naphthoate from chorismate: step 2/7.</text>
</comment>
<dbReference type="Gene3D" id="3.40.50.970">
    <property type="match status" value="2"/>
</dbReference>
<keyword evidence="3 6" id="KW-0460">Magnesium</keyword>
<organism evidence="7 8">
    <name type="scientific">Tessaracoccus flavus</name>
    <dbReference type="NCBI Taxonomy" id="1610493"/>
    <lineage>
        <taxon>Bacteria</taxon>
        <taxon>Bacillati</taxon>
        <taxon>Actinomycetota</taxon>
        <taxon>Actinomycetes</taxon>
        <taxon>Propionibacteriales</taxon>
        <taxon>Propionibacteriaceae</taxon>
        <taxon>Tessaracoccus</taxon>
    </lineage>
</organism>
<dbReference type="GO" id="GO:0030145">
    <property type="term" value="F:manganese ion binding"/>
    <property type="evidence" value="ECO:0007669"/>
    <property type="project" value="UniProtKB-UniRule"/>
</dbReference>
<dbReference type="InterPro" id="IPR012001">
    <property type="entry name" value="Thiamin_PyroP_enz_TPP-bd_dom"/>
</dbReference>
<dbReference type="Pfam" id="PF02776">
    <property type="entry name" value="TPP_enzyme_N"/>
    <property type="match status" value="1"/>
</dbReference>
<dbReference type="GO" id="GO:0009234">
    <property type="term" value="P:menaquinone biosynthetic process"/>
    <property type="evidence" value="ECO:0007669"/>
    <property type="project" value="UniProtKB-UniRule"/>
</dbReference>
<dbReference type="PIRSF" id="PIRSF004983">
    <property type="entry name" value="MenD"/>
    <property type="match status" value="1"/>
</dbReference>
<evidence type="ECO:0000256" key="3">
    <source>
        <dbReference type="ARBA" id="ARBA00022842"/>
    </source>
</evidence>
<accession>A0A1Q2CCN2</accession>
<dbReference type="GO" id="GO:0030976">
    <property type="term" value="F:thiamine pyrophosphate binding"/>
    <property type="evidence" value="ECO:0007669"/>
    <property type="project" value="UniProtKB-UniRule"/>
</dbReference>
<evidence type="ECO:0000313" key="7">
    <source>
        <dbReference type="EMBL" id="AQP43840.1"/>
    </source>
</evidence>
<gene>
    <name evidence="6" type="primary">menD</name>
    <name evidence="7" type="ORF">RPIT_02585</name>
</gene>
<evidence type="ECO:0000313" key="8">
    <source>
        <dbReference type="Proteomes" id="UP000188324"/>
    </source>
</evidence>
<comment type="catalytic activity">
    <reaction evidence="6">
        <text>isochorismate + 2-oxoglutarate + H(+) = 5-enolpyruvoyl-6-hydroxy-2-succinyl-cyclohex-3-ene-1-carboxylate + CO2</text>
        <dbReference type="Rhea" id="RHEA:25593"/>
        <dbReference type="ChEBI" id="CHEBI:15378"/>
        <dbReference type="ChEBI" id="CHEBI:16526"/>
        <dbReference type="ChEBI" id="CHEBI:16810"/>
        <dbReference type="ChEBI" id="CHEBI:29780"/>
        <dbReference type="ChEBI" id="CHEBI:58818"/>
        <dbReference type="EC" id="2.2.1.9"/>
    </reaction>
</comment>
<dbReference type="RefSeq" id="WP_077340306.1">
    <property type="nucleotide sequence ID" value="NZ_CP019605.1"/>
</dbReference>
<evidence type="ECO:0000256" key="5">
    <source>
        <dbReference type="ARBA" id="ARBA00023211"/>
    </source>
</evidence>
<evidence type="ECO:0000256" key="1">
    <source>
        <dbReference type="ARBA" id="ARBA00022679"/>
    </source>
</evidence>
<evidence type="ECO:0000256" key="6">
    <source>
        <dbReference type="HAMAP-Rule" id="MF_01659"/>
    </source>
</evidence>
<dbReference type="KEGG" id="tfl:RPIT_02585"/>
<dbReference type="Gene3D" id="3.40.50.1220">
    <property type="entry name" value="TPP-binding domain"/>
    <property type="match status" value="1"/>
</dbReference>
<comment type="similarity">
    <text evidence="6">Belongs to the TPP enzyme family. MenD subfamily.</text>
</comment>
<keyword evidence="4 6" id="KW-0786">Thiamine pyrophosphate</keyword>
<dbReference type="PANTHER" id="PTHR42916">
    <property type="entry name" value="2-SUCCINYL-5-ENOLPYRUVYL-6-HYDROXY-3-CYCLOHEXENE-1-CARBOXYLATE SYNTHASE"/>
    <property type="match status" value="1"/>
</dbReference>
<dbReference type="HAMAP" id="MF_01659">
    <property type="entry name" value="MenD"/>
    <property type="match status" value="1"/>
</dbReference>
<comment type="subunit">
    <text evidence="6">Homodimer.</text>
</comment>
<evidence type="ECO:0000256" key="4">
    <source>
        <dbReference type="ARBA" id="ARBA00023052"/>
    </source>
</evidence>
<dbReference type="Proteomes" id="UP000188324">
    <property type="component" value="Chromosome"/>
</dbReference>
<evidence type="ECO:0000256" key="2">
    <source>
        <dbReference type="ARBA" id="ARBA00022723"/>
    </source>
</evidence>
<dbReference type="CDD" id="cd07037">
    <property type="entry name" value="TPP_PYR_MenD"/>
    <property type="match status" value="1"/>
</dbReference>